<dbReference type="EMBL" id="JBELQC010000001">
    <property type="protein sequence ID" value="MFL9839363.1"/>
    <property type="molecule type" value="Genomic_DNA"/>
</dbReference>
<reference evidence="5 6" key="1">
    <citation type="submission" date="2024-06" db="EMBL/GenBank/DDBJ databases">
        <authorList>
            <person name="Kaempfer P."/>
            <person name="Viver T."/>
        </authorList>
    </citation>
    <scope>NUCLEOTIDE SEQUENCE [LARGE SCALE GENOMIC DNA]</scope>
    <source>
        <strain evidence="5 6">ST-64</strain>
    </source>
</reference>
<accession>A0ABW8YH38</accession>
<dbReference type="InterPro" id="IPR049449">
    <property type="entry name" value="TesB_ACOT8-like_N"/>
</dbReference>
<name>A0ABW8YH38_9SPHN</name>
<dbReference type="InterPro" id="IPR029069">
    <property type="entry name" value="HotDog_dom_sf"/>
</dbReference>
<dbReference type="Gene3D" id="2.40.160.210">
    <property type="entry name" value="Acyl-CoA thioesterase, double hotdog domain"/>
    <property type="match status" value="1"/>
</dbReference>
<dbReference type="SUPFAM" id="SSF54637">
    <property type="entry name" value="Thioesterase/thiol ester dehydrase-isomerase"/>
    <property type="match status" value="2"/>
</dbReference>
<evidence type="ECO:0000256" key="1">
    <source>
        <dbReference type="ARBA" id="ARBA00006538"/>
    </source>
</evidence>
<keyword evidence="2" id="KW-0378">Hydrolase</keyword>
<comment type="caution">
    <text evidence="5">The sequence shown here is derived from an EMBL/GenBank/DDBJ whole genome shotgun (WGS) entry which is preliminary data.</text>
</comment>
<evidence type="ECO:0000313" key="6">
    <source>
        <dbReference type="Proteomes" id="UP001629244"/>
    </source>
</evidence>
<keyword evidence="6" id="KW-1185">Reference proteome</keyword>
<dbReference type="InterPro" id="IPR025652">
    <property type="entry name" value="TesB_C"/>
</dbReference>
<dbReference type="CDD" id="cd03445">
    <property type="entry name" value="Thioesterase_II_repeat2"/>
    <property type="match status" value="1"/>
</dbReference>
<protein>
    <submittedName>
        <fullName evidence="5">Acyl-CoA thioesterase II</fullName>
    </submittedName>
</protein>
<dbReference type="InterPro" id="IPR003703">
    <property type="entry name" value="Acyl_CoA_thio"/>
</dbReference>
<dbReference type="Pfam" id="PF13622">
    <property type="entry name" value="4HBT_3"/>
    <property type="match status" value="1"/>
</dbReference>
<organism evidence="5 6">
    <name type="scientific">Sphingomonas plantiphila</name>
    <dbReference type="NCBI Taxonomy" id="3163295"/>
    <lineage>
        <taxon>Bacteria</taxon>
        <taxon>Pseudomonadati</taxon>
        <taxon>Pseudomonadota</taxon>
        <taxon>Alphaproteobacteria</taxon>
        <taxon>Sphingomonadales</taxon>
        <taxon>Sphingomonadaceae</taxon>
        <taxon>Sphingomonas</taxon>
    </lineage>
</organism>
<dbReference type="PANTHER" id="PTHR11066">
    <property type="entry name" value="ACYL-COA THIOESTERASE"/>
    <property type="match status" value="1"/>
</dbReference>
<comment type="similarity">
    <text evidence="1">Belongs to the C/M/P thioester hydrolase family.</text>
</comment>
<evidence type="ECO:0000259" key="3">
    <source>
        <dbReference type="Pfam" id="PF02551"/>
    </source>
</evidence>
<evidence type="ECO:0000256" key="2">
    <source>
        <dbReference type="ARBA" id="ARBA00022801"/>
    </source>
</evidence>
<dbReference type="PANTHER" id="PTHR11066:SF34">
    <property type="entry name" value="ACYL-COENZYME A THIOESTERASE 8"/>
    <property type="match status" value="1"/>
</dbReference>
<proteinExistence type="inferred from homology"/>
<dbReference type="CDD" id="cd03444">
    <property type="entry name" value="Thioesterase_II_repeat1"/>
    <property type="match status" value="1"/>
</dbReference>
<evidence type="ECO:0000259" key="4">
    <source>
        <dbReference type="Pfam" id="PF13622"/>
    </source>
</evidence>
<evidence type="ECO:0000313" key="5">
    <source>
        <dbReference type="EMBL" id="MFL9839363.1"/>
    </source>
</evidence>
<dbReference type="Proteomes" id="UP001629244">
    <property type="component" value="Unassembled WGS sequence"/>
</dbReference>
<feature type="domain" description="Acyl-CoA thioesterase-like N-terminal HotDog" evidence="4">
    <location>
        <begin position="41"/>
        <end position="118"/>
    </location>
</feature>
<sequence length="296" mass="33536">MSEPEKRADTAAGQVEQLIELLDVETIDVDLYRGARQPGGVGRVFGGQVIAQALQAAQRSVEGKDAHSLHAYFMRPGNEDYPIIYRVVRDYDGGSFANRRVIALQQGVPILNMIASFQRPEDGLAHQTDMPDVPGPDELRSEVELREEIRDHVPEKFRPFFLRPRPIEIRPCNPRNWFKPEKTDPVQNSWFRAAAALPDDPALHRAILSYASDMMLLATATLPHGVNWMTRNLQSASLDHAVWLHEPLRADDWLLYTTDSPWAGHARGFNRGRIYNRDGRLVASVAQEGLMRLREQ</sequence>
<dbReference type="RefSeq" id="WP_408076346.1">
    <property type="nucleotide sequence ID" value="NZ_JBELQC010000001.1"/>
</dbReference>
<dbReference type="InterPro" id="IPR042171">
    <property type="entry name" value="Acyl-CoA_hotdog"/>
</dbReference>
<gene>
    <name evidence="5" type="ORF">ABS767_00185</name>
</gene>
<dbReference type="Pfam" id="PF02551">
    <property type="entry name" value="Acyl_CoA_thio"/>
    <property type="match status" value="1"/>
</dbReference>
<feature type="domain" description="Acyl-CoA thioesterase 2 C-terminal" evidence="3">
    <location>
        <begin position="165"/>
        <end position="290"/>
    </location>
</feature>